<dbReference type="GO" id="GO:0000981">
    <property type="term" value="F:DNA-binding transcription factor activity, RNA polymerase II-specific"/>
    <property type="evidence" value="ECO:0007669"/>
    <property type="project" value="InterPro"/>
</dbReference>
<organism evidence="9">
    <name type="scientific">Dissoconium aciculare CBS 342.82</name>
    <dbReference type="NCBI Taxonomy" id="1314786"/>
    <lineage>
        <taxon>Eukaryota</taxon>
        <taxon>Fungi</taxon>
        <taxon>Dikarya</taxon>
        <taxon>Ascomycota</taxon>
        <taxon>Pezizomycotina</taxon>
        <taxon>Dothideomycetes</taxon>
        <taxon>Dothideomycetidae</taxon>
        <taxon>Mycosphaerellales</taxon>
        <taxon>Dissoconiaceae</taxon>
        <taxon>Dissoconium</taxon>
    </lineage>
</organism>
<reference evidence="9" key="2">
    <citation type="submission" date="2020-04" db="EMBL/GenBank/DDBJ databases">
        <authorList>
            <consortium name="NCBI Genome Project"/>
        </authorList>
    </citation>
    <scope>NUCLEOTIDE SEQUENCE</scope>
    <source>
        <strain evidence="9">CBS 342.82</strain>
    </source>
</reference>
<dbReference type="OrthoDB" id="5069333at2759"/>
<dbReference type="Proteomes" id="UP000504637">
    <property type="component" value="Unplaced"/>
</dbReference>
<dbReference type="RefSeq" id="XP_033462207.1">
    <property type="nucleotide sequence ID" value="XM_033604223.1"/>
</dbReference>
<dbReference type="GO" id="GO:0008270">
    <property type="term" value="F:zinc ion binding"/>
    <property type="evidence" value="ECO:0007669"/>
    <property type="project" value="InterPro"/>
</dbReference>
<evidence type="ECO:0000313" key="8">
    <source>
        <dbReference type="Proteomes" id="UP000504637"/>
    </source>
</evidence>
<dbReference type="AlphaFoldDB" id="A0A6J3MAX5"/>
<dbReference type="GO" id="GO:0045122">
    <property type="term" value="P:aflatoxin biosynthetic process"/>
    <property type="evidence" value="ECO:0007669"/>
    <property type="project" value="InterPro"/>
</dbReference>
<evidence type="ECO:0000256" key="3">
    <source>
        <dbReference type="ARBA" id="ARBA00023125"/>
    </source>
</evidence>
<dbReference type="PRINTS" id="PR00755">
    <property type="entry name" value="AFLATOXINBRP"/>
</dbReference>
<keyword evidence="1" id="KW-0479">Metal-binding</keyword>
<dbReference type="InterPro" id="IPR050675">
    <property type="entry name" value="OAF3"/>
</dbReference>
<sequence length="406" mass="43268">MDSQDPQVEPAADSNNRVPTTNDTNGEPKSRKLRQTCEACREAKIKCDKGSPRCRRCERLSFKCVYSPARHFGRPRPSSQRTDENIGSGSGTGDARGADHGSRIVTNENNSASTVTTAAGSTAPQTPSFSTRPALHRNSSSLATFQSNRPRSDSYPAAHNGQPGATNGIDSENGNNNCSDQINDIVHGGHPTPNKNNNNVNGRVDDFAQNASSDCSWIADIDIMSSLDKFPHNPYEYDCATVAVATIRELSEWRPTTNIPASAADNTHPGSANAVTAAHMLAEQIPHASRQAARILVCACAADTDTALLVASLVTAILEGAGAALRALDGGEQQALLVFGTLPCLSRVVTLFGHRYSVTQTRRPPQALLLLAASLKTTLKTLAGEMTDRFLDGTSDPSLAYMAHML</sequence>
<dbReference type="CDD" id="cd00067">
    <property type="entry name" value="GAL4"/>
    <property type="match status" value="1"/>
</dbReference>
<dbReference type="GeneID" id="54362023"/>
<evidence type="ECO:0000256" key="1">
    <source>
        <dbReference type="ARBA" id="ARBA00022723"/>
    </source>
</evidence>
<keyword evidence="2" id="KW-0805">Transcription regulation</keyword>
<evidence type="ECO:0000256" key="4">
    <source>
        <dbReference type="ARBA" id="ARBA00023163"/>
    </source>
</evidence>
<dbReference type="PANTHER" id="PTHR31069:SF32">
    <property type="entry name" value="ARGININE METABOLISM REGULATION PROTEIN II"/>
    <property type="match status" value="1"/>
</dbReference>
<keyword evidence="3" id="KW-0238">DNA-binding</keyword>
<keyword evidence="4" id="KW-0804">Transcription</keyword>
<dbReference type="SMART" id="SM00066">
    <property type="entry name" value="GAL4"/>
    <property type="match status" value="1"/>
</dbReference>
<feature type="compositionally biased region" description="Low complexity" evidence="6">
    <location>
        <begin position="106"/>
        <end position="123"/>
    </location>
</feature>
<dbReference type="PROSITE" id="PS50048">
    <property type="entry name" value="ZN2_CY6_FUNGAL_2"/>
    <property type="match status" value="1"/>
</dbReference>
<feature type="region of interest" description="Disordered" evidence="6">
    <location>
        <begin position="1"/>
        <end position="34"/>
    </location>
</feature>
<dbReference type="Pfam" id="PF00172">
    <property type="entry name" value="Zn_clus"/>
    <property type="match status" value="1"/>
</dbReference>
<feature type="region of interest" description="Disordered" evidence="6">
    <location>
        <begin position="69"/>
        <end position="197"/>
    </location>
</feature>
<dbReference type="GO" id="GO:0003677">
    <property type="term" value="F:DNA binding"/>
    <property type="evidence" value="ECO:0007669"/>
    <property type="project" value="UniProtKB-KW"/>
</dbReference>
<dbReference type="PROSITE" id="PS00463">
    <property type="entry name" value="ZN2_CY6_FUNGAL_1"/>
    <property type="match status" value="1"/>
</dbReference>
<evidence type="ECO:0000256" key="2">
    <source>
        <dbReference type="ARBA" id="ARBA00023015"/>
    </source>
</evidence>
<protein>
    <recommendedName>
        <fullName evidence="7">Zn(2)-C6 fungal-type domain-containing protein</fullName>
    </recommendedName>
</protein>
<dbReference type="GO" id="GO:0005634">
    <property type="term" value="C:nucleus"/>
    <property type="evidence" value="ECO:0007669"/>
    <property type="project" value="InterPro"/>
</dbReference>
<dbReference type="Pfam" id="PF08493">
    <property type="entry name" value="AflR"/>
    <property type="match status" value="1"/>
</dbReference>
<proteinExistence type="predicted"/>
<evidence type="ECO:0000256" key="5">
    <source>
        <dbReference type="ARBA" id="ARBA00023242"/>
    </source>
</evidence>
<gene>
    <name evidence="9" type="ORF">K489DRAFT_377718</name>
</gene>
<keyword evidence="5" id="KW-0539">Nucleus</keyword>
<dbReference type="PANTHER" id="PTHR31069">
    <property type="entry name" value="OLEATE-ACTIVATED TRANSCRIPTION FACTOR 1-RELATED"/>
    <property type="match status" value="1"/>
</dbReference>
<dbReference type="InterPro" id="IPR013700">
    <property type="entry name" value="AflR"/>
</dbReference>
<reference evidence="9" key="3">
    <citation type="submission" date="2025-08" db="UniProtKB">
        <authorList>
            <consortium name="RefSeq"/>
        </authorList>
    </citation>
    <scope>IDENTIFICATION</scope>
    <source>
        <strain evidence="9">CBS 342.82</strain>
    </source>
</reference>
<dbReference type="InterPro" id="IPR036864">
    <property type="entry name" value="Zn2-C6_fun-type_DNA-bd_sf"/>
</dbReference>
<dbReference type="SUPFAM" id="SSF57701">
    <property type="entry name" value="Zn2/Cys6 DNA-binding domain"/>
    <property type="match status" value="1"/>
</dbReference>
<evidence type="ECO:0000313" key="9">
    <source>
        <dbReference type="RefSeq" id="XP_033462207.1"/>
    </source>
</evidence>
<evidence type="ECO:0000256" key="6">
    <source>
        <dbReference type="SAM" id="MobiDB-lite"/>
    </source>
</evidence>
<name>A0A6J3MAX5_9PEZI</name>
<feature type="compositionally biased region" description="Polar residues" evidence="6">
    <location>
        <begin position="163"/>
        <end position="182"/>
    </location>
</feature>
<keyword evidence="8" id="KW-1185">Reference proteome</keyword>
<dbReference type="Gene3D" id="4.10.240.10">
    <property type="entry name" value="Zn(2)-C6 fungal-type DNA-binding domain"/>
    <property type="match status" value="1"/>
</dbReference>
<reference evidence="9" key="1">
    <citation type="submission" date="2020-01" db="EMBL/GenBank/DDBJ databases">
        <authorList>
            <consortium name="DOE Joint Genome Institute"/>
            <person name="Haridas S."/>
            <person name="Albert R."/>
            <person name="Binder M."/>
            <person name="Bloem J."/>
            <person name="Labutti K."/>
            <person name="Salamov A."/>
            <person name="Andreopoulos B."/>
            <person name="Baker S.E."/>
            <person name="Barry K."/>
            <person name="Bills G."/>
            <person name="Bluhm B.H."/>
            <person name="Cannon C."/>
            <person name="Castanera R."/>
            <person name="Culley D.E."/>
            <person name="Daum C."/>
            <person name="Ezra D."/>
            <person name="Gonzalez J.B."/>
            <person name="Henrissat B."/>
            <person name="Kuo A."/>
            <person name="Liang C."/>
            <person name="Lipzen A."/>
            <person name="Lutzoni F."/>
            <person name="Magnuson J."/>
            <person name="Mondo S."/>
            <person name="Nolan M."/>
            <person name="Ohm R."/>
            <person name="Pangilinan J."/>
            <person name="Park H.-J."/>
            <person name="Ramirez L."/>
            <person name="Alfaro M."/>
            <person name="Sun H."/>
            <person name="Tritt A."/>
            <person name="Yoshinaga Y."/>
            <person name="Zwiers L.-H."/>
            <person name="Turgeon B.G."/>
            <person name="Goodwin S.B."/>
            <person name="Spatafora J.W."/>
            <person name="Crous P.W."/>
            <person name="Grigoriev I.V."/>
        </authorList>
    </citation>
    <scope>NUCLEOTIDE SEQUENCE</scope>
    <source>
        <strain evidence="9">CBS 342.82</strain>
    </source>
</reference>
<evidence type="ECO:0000259" key="7">
    <source>
        <dbReference type="PROSITE" id="PS50048"/>
    </source>
</evidence>
<dbReference type="InterPro" id="IPR001138">
    <property type="entry name" value="Zn2Cys6_DnaBD"/>
</dbReference>
<feature type="compositionally biased region" description="Polar residues" evidence="6">
    <location>
        <begin position="124"/>
        <end position="149"/>
    </location>
</feature>
<feature type="domain" description="Zn(2)-C6 fungal-type" evidence="7">
    <location>
        <begin position="36"/>
        <end position="66"/>
    </location>
</feature>
<feature type="compositionally biased region" description="Polar residues" evidence="6">
    <location>
        <begin position="13"/>
        <end position="27"/>
    </location>
</feature>
<accession>A0A6J3MAX5</accession>